<evidence type="ECO:0000256" key="1">
    <source>
        <dbReference type="SAM" id="Phobius"/>
    </source>
</evidence>
<dbReference type="GO" id="GO:0006644">
    <property type="term" value="P:phospholipid metabolic process"/>
    <property type="evidence" value="ECO:0007669"/>
    <property type="project" value="InterPro"/>
</dbReference>
<name>A0AAW2QZ93_9LAMI</name>
<dbReference type="GO" id="GO:0016020">
    <property type="term" value="C:membrane"/>
    <property type="evidence" value="ECO:0007669"/>
    <property type="project" value="TreeGrafter"/>
</dbReference>
<dbReference type="EMBL" id="JACGWM010000005">
    <property type="protein sequence ID" value="KAL0372656.1"/>
    <property type="molecule type" value="Genomic_DNA"/>
</dbReference>
<reference evidence="2" key="2">
    <citation type="journal article" date="2024" name="Plant">
        <title>Genomic evolution and insights into agronomic trait innovations of Sesamum species.</title>
        <authorList>
            <person name="Miao H."/>
            <person name="Wang L."/>
            <person name="Qu L."/>
            <person name="Liu H."/>
            <person name="Sun Y."/>
            <person name="Le M."/>
            <person name="Wang Q."/>
            <person name="Wei S."/>
            <person name="Zheng Y."/>
            <person name="Lin W."/>
            <person name="Duan Y."/>
            <person name="Cao H."/>
            <person name="Xiong S."/>
            <person name="Wang X."/>
            <person name="Wei L."/>
            <person name="Li C."/>
            <person name="Ma Q."/>
            <person name="Ju M."/>
            <person name="Zhao R."/>
            <person name="Li G."/>
            <person name="Mu C."/>
            <person name="Tian Q."/>
            <person name="Mei H."/>
            <person name="Zhang T."/>
            <person name="Gao T."/>
            <person name="Zhang H."/>
        </authorList>
    </citation>
    <scope>NUCLEOTIDE SEQUENCE</scope>
    <source>
        <strain evidence="2">KEN8</strain>
    </source>
</reference>
<keyword evidence="1" id="KW-1133">Transmembrane helix</keyword>
<protein>
    <submittedName>
        <fullName evidence="2">Lipid phosphate phosphatase 1</fullName>
    </submittedName>
</protein>
<dbReference type="GO" id="GO:0008195">
    <property type="term" value="F:phosphatidate phosphatase activity"/>
    <property type="evidence" value="ECO:0007669"/>
    <property type="project" value="TreeGrafter"/>
</dbReference>
<keyword evidence="1" id="KW-0472">Membrane</keyword>
<dbReference type="AlphaFoldDB" id="A0AAW2QZ93"/>
<gene>
    <name evidence="2" type="ORF">Scaly_0947200</name>
</gene>
<sequence length="169" mass="19343">MFQANSNEVELGCQHTIKSHGGRVARNHKHDWLILILLVVIDIILNIIHPFYRFVGQDMMTDLKYPMKDNTVPIWAVPLYAVLLPIAIFVLYYLRRKDVYDLHHSILGWGTYAYFRALEEVRPNPGPVPPRNGISMQGMNHQSSAVPVNSNVVDQDLDTSFDAMESGRR</sequence>
<feature type="transmembrane region" description="Helical" evidence="1">
    <location>
        <begin position="72"/>
        <end position="94"/>
    </location>
</feature>
<dbReference type="PANTHER" id="PTHR10165">
    <property type="entry name" value="LIPID PHOSPHATE PHOSPHATASE"/>
    <property type="match status" value="1"/>
</dbReference>
<dbReference type="GO" id="GO:0046839">
    <property type="term" value="P:phospholipid dephosphorylation"/>
    <property type="evidence" value="ECO:0007669"/>
    <property type="project" value="TreeGrafter"/>
</dbReference>
<dbReference type="PANTHER" id="PTHR10165:SF202">
    <property type="entry name" value="PHOSPHATIDIC ACID PHOSPHATASE TYPE 2_HALOPEROXIDASE DOMAIN-CONTAINING PROTEIN"/>
    <property type="match status" value="1"/>
</dbReference>
<proteinExistence type="predicted"/>
<dbReference type="InterPro" id="IPR043216">
    <property type="entry name" value="PAP-like"/>
</dbReference>
<accession>A0AAW2QZ93</accession>
<comment type="caution">
    <text evidence="2">The sequence shown here is derived from an EMBL/GenBank/DDBJ whole genome shotgun (WGS) entry which is preliminary data.</text>
</comment>
<evidence type="ECO:0000313" key="2">
    <source>
        <dbReference type="EMBL" id="KAL0372656.1"/>
    </source>
</evidence>
<organism evidence="2">
    <name type="scientific">Sesamum calycinum</name>
    <dbReference type="NCBI Taxonomy" id="2727403"/>
    <lineage>
        <taxon>Eukaryota</taxon>
        <taxon>Viridiplantae</taxon>
        <taxon>Streptophyta</taxon>
        <taxon>Embryophyta</taxon>
        <taxon>Tracheophyta</taxon>
        <taxon>Spermatophyta</taxon>
        <taxon>Magnoliopsida</taxon>
        <taxon>eudicotyledons</taxon>
        <taxon>Gunneridae</taxon>
        <taxon>Pentapetalae</taxon>
        <taxon>asterids</taxon>
        <taxon>lamiids</taxon>
        <taxon>Lamiales</taxon>
        <taxon>Pedaliaceae</taxon>
        <taxon>Sesamum</taxon>
    </lineage>
</organism>
<feature type="transmembrane region" description="Helical" evidence="1">
    <location>
        <begin position="32"/>
        <end position="52"/>
    </location>
</feature>
<reference evidence="2" key="1">
    <citation type="submission" date="2020-06" db="EMBL/GenBank/DDBJ databases">
        <authorList>
            <person name="Li T."/>
            <person name="Hu X."/>
            <person name="Zhang T."/>
            <person name="Song X."/>
            <person name="Zhang H."/>
            <person name="Dai N."/>
            <person name="Sheng W."/>
            <person name="Hou X."/>
            <person name="Wei L."/>
        </authorList>
    </citation>
    <scope>NUCLEOTIDE SEQUENCE</scope>
    <source>
        <strain evidence="2">KEN8</strain>
        <tissue evidence="2">Leaf</tissue>
    </source>
</reference>
<keyword evidence="1" id="KW-0812">Transmembrane</keyword>